<proteinExistence type="predicted"/>
<accession>A0ABQ9GG30</accession>
<gene>
    <name evidence="2" type="ORF">PR048_029696</name>
</gene>
<comment type="caution">
    <text evidence="2">The sequence shown here is derived from an EMBL/GenBank/DDBJ whole genome shotgun (WGS) entry which is preliminary data.</text>
</comment>
<reference evidence="2 3" key="1">
    <citation type="submission" date="2023-02" db="EMBL/GenBank/DDBJ databases">
        <title>LHISI_Scaffold_Assembly.</title>
        <authorList>
            <person name="Stuart O.P."/>
            <person name="Cleave R."/>
            <person name="Magrath M.J.L."/>
            <person name="Mikheyev A.S."/>
        </authorList>
    </citation>
    <scope>NUCLEOTIDE SEQUENCE [LARGE SCALE GENOMIC DNA]</scope>
    <source>
        <strain evidence="2">Daus_M_001</strain>
        <tissue evidence="2">Leg muscle</tissue>
    </source>
</reference>
<dbReference type="EMBL" id="JARBHB010000013">
    <property type="protein sequence ID" value="KAJ8870673.1"/>
    <property type="molecule type" value="Genomic_DNA"/>
</dbReference>
<evidence type="ECO:0000313" key="2">
    <source>
        <dbReference type="EMBL" id="KAJ8870673.1"/>
    </source>
</evidence>
<protein>
    <submittedName>
        <fullName evidence="2">Uncharacterized protein</fullName>
    </submittedName>
</protein>
<dbReference type="Proteomes" id="UP001159363">
    <property type="component" value="Chromosome 12"/>
</dbReference>
<name>A0ABQ9GG30_9NEOP</name>
<evidence type="ECO:0000256" key="1">
    <source>
        <dbReference type="SAM" id="MobiDB-lite"/>
    </source>
</evidence>
<evidence type="ECO:0000313" key="3">
    <source>
        <dbReference type="Proteomes" id="UP001159363"/>
    </source>
</evidence>
<organism evidence="2 3">
    <name type="scientific">Dryococelus australis</name>
    <dbReference type="NCBI Taxonomy" id="614101"/>
    <lineage>
        <taxon>Eukaryota</taxon>
        <taxon>Metazoa</taxon>
        <taxon>Ecdysozoa</taxon>
        <taxon>Arthropoda</taxon>
        <taxon>Hexapoda</taxon>
        <taxon>Insecta</taxon>
        <taxon>Pterygota</taxon>
        <taxon>Neoptera</taxon>
        <taxon>Polyneoptera</taxon>
        <taxon>Phasmatodea</taxon>
        <taxon>Verophasmatodea</taxon>
        <taxon>Anareolatae</taxon>
        <taxon>Phasmatidae</taxon>
        <taxon>Eurycanthinae</taxon>
        <taxon>Dryococelus</taxon>
    </lineage>
</organism>
<keyword evidence="3" id="KW-1185">Reference proteome</keyword>
<feature type="region of interest" description="Disordered" evidence="1">
    <location>
        <begin position="496"/>
        <end position="526"/>
    </location>
</feature>
<sequence>MHQAVDVQSLSSMPSRVHVYNRSSTFHIVDYYDSNPEPPATQSGGFLSWIVTASLSDCCPASRKTVSSIFRVNKEDCVLHLQGEQGRAVNKEDRVLHLQSEQGRLCPPSSGWTRKTVSSIFRVNKEDCVLHLQGEQGRACPPSSGVNKEDCVLHLQGEQGRLCPPSSESTRKTVSSIFRVNKEDCVLHLQSEQGRLCPPSSGEDCVLHLQSEQGRLCPPSSGWTRKTVSSIFRVNKEDCVLHLQGEQGRLCPPSSGVNKEDCVLHLQGEQGRLSPPSSGWTRKTVSSIFRVNKEDCVLHLQDTAAAEGMCDRVLILAAQESLSVLQQQTAFLLIAQQSEYDLRSLIHHTLHSTAEEVVERSGDRVGHATGLAAPRPPLIGLPPRPSYSSLSVYCITRVLVPRLRPSTALCRFHRVVSLCFSLGVAKLGVIPQQGVLVALHCIRIREIQGSIPGSARICLSQGQYLWYQLWGVSVDFMIDSSRPKVFSLNTSCSMDNEASVEQRPGMQERDKTGGPRGKPAASSGMIPNRENPRVAVTLWLGRSPPVNASRVRYPAGSLPVFTGGNRAGRHFWSAGFLRDIPFPPAFVFRPSVPVMSLPCRAVTRSKYVSSLQRGEWRGWLLFSDWLREAVGTYLASNWLLHALEVDRHCARDWLSSSRHDDRQPALSVTPVRRVGGITYASREKIYARTSVRGVLQFLLVRAWITPASKCRRKCGHSLANCIRHVFGRQLYYYVSLTGVCTKSQPERTHVSGALLKGGHAHSPSRHCRVISSMRTQQPGSMPQYQTVDPYILLYDDLKHIYEDIRESADTSCAVAIHRAPAPDWLSTNHTAENLSEDGLGKELAMAFVNDPSQHSPGVISKNHGKLGIEPGSSRIRVHQYCGHAQKTVQSLTVEEKAEKKKKGRREKITFRVQRHRSADYGCRADTDITLYVQLFVTSRLLHKFTEALLKFYFQDITPPHANKD</sequence>